<proteinExistence type="predicted"/>
<feature type="region of interest" description="Disordered" evidence="1">
    <location>
        <begin position="1"/>
        <end position="22"/>
    </location>
</feature>
<dbReference type="SUPFAM" id="SSF52047">
    <property type="entry name" value="RNI-like"/>
    <property type="match status" value="1"/>
</dbReference>
<sequence>MFAAAGSLHRRRHQPPSRGALPVHHGAADLQFRAPACTILFAYQPFDEMSHSPEPVAGAPGSSRRADMAPVPRNPFAGRRINDLHRDTLVHFLSHLDARQAMQMSVVSLKWRDLWRDVRRLHFSLEIPSDDDYDARSRRFKKFVNRLLMLRNGTSLEEFRLSSYNLGPNPKLPGDSAEPSLWIRHALLCNARSVEVVVWDDRLALDHAGLTAENLANLRFHKVALNRGFFRQLQTGCQALACLILQGCPINDTEISSQTLKFLSIGQSCWFQSDDQASISAPRLTHFGFFDHDDAKYRRIPLLKNMESLETAYISLVGFDDGILVDDIRQFLYGLSGVTALELYYAAPQLEMANNFQWCPTFRKLKFLTLGRWCLHGDYYALIVFLQNSPNLVKLTLQLKKYGSEIMGELGKRSFTCEHLNIVEIICWECDHQVVNSLEKFLLASGITPSQIHIKH</sequence>
<dbReference type="InterPro" id="IPR036047">
    <property type="entry name" value="F-box-like_dom_sf"/>
</dbReference>
<reference evidence="3" key="2">
    <citation type="submission" date="2021-12" db="EMBL/GenBank/DDBJ databases">
        <title>Resequencing data analysis of finger millet.</title>
        <authorList>
            <person name="Hatakeyama M."/>
            <person name="Aluri S."/>
            <person name="Balachadran M.T."/>
            <person name="Sivarajan S.R."/>
            <person name="Poveda L."/>
            <person name="Shimizu-Inatsugi R."/>
            <person name="Schlapbach R."/>
            <person name="Sreeman S.M."/>
            <person name="Shimizu K.K."/>
        </authorList>
    </citation>
    <scope>NUCLEOTIDE SEQUENCE</scope>
</reference>
<dbReference type="EMBL" id="BQKI01000073">
    <property type="protein sequence ID" value="GJN18636.1"/>
    <property type="molecule type" value="Genomic_DNA"/>
</dbReference>
<dbReference type="InterPro" id="IPR032675">
    <property type="entry name" value="LRR_dom_sf"/>
</dbReference>
<dbReference type="Proteomes" id="UP001054889">
    <property type="component" value="Unassembled WGS sequence"/>
</dbReference>
<dbReference type="AlphaFoldDB" id="A0AAV5E7X0"/>
<dbReference type="InterPro" id="IPR053197">
    <property type="entry name" value="F-box_SCFL_complex_component"/>
</dbReference>
<dbReference type="PANTHER" id="PTHR34223:SF96">
    <property type="entry name" value="FBD DOMAIN-CONTAINING PROTEIN"/>
    <property type="match status" value="1"/>
</dbReference>
<evidence type="ECO:0000256" key="1">
    <source>
        <dbReference type="SAM" id="MobiDB-lite"/>
    </source>
</evidence>
<dbReference type="SUPFAM" id="SSF81383">
    <property type="entry name" value="F-box domain"/>
    <property type="match status" value="1"/>
</dbReference>
<organism evidence="3 4">
    <name type="scientific">Eleusine coracana subsp. coracana</name>
    <dbReference type="NCBI Taxonomy" id="191504"/>
    <lineage>
        <taxon>Eukaryota</taxon>
        <taxon>Viridiplantae</taxon>
        <taxon>Streptophyta</taxon>
        <taxon>Embryophyta</taxon>
        <taxon>Tracheophyta</taxon>
        <taxon>Spermatophyta</taxon>
        <taxon>Magnoliopsida</taxon>
        <taxon>Liliopsida</taxon>
        <taxon>Poales</taxon>
        <taxon>Poaceae</taxon>
        <taxon>PACMAD clade</taxon>
        <taxon>Chloridoideae</taxon>
        <taxon>Cynodonteae</taxon>
        <taxon>Eleusininae</taxon>
        <taxon>Eleusine</taxon>
    </lineage>
</organism>
<name>A0AAV5E7X0_ELECO</name>
<evidence type="ECO:0000259" key="2">
    <source>
        <dbReference type="Pfam" id="PF00646"/>
    </source>
</evidence>
<dbReference type="PANTHER" id="PTHR34223">
    <property type="entry name" value="OS11G0201299 PROTEIN"/>
    <property type="match status" value="1"/>
</dbReference>
<accession>A0AAV5E7X0</accession>
<evidence type="ECO:0000313" key="4">
    <source>
        <dbReference type="Proteomes" id="UP001054889"/>
    </source>
</evidence>
<gene>
    <name evidence="3" type="primary">gb05814</name>
    <name evidence="3" type="ORF">PR202_gb05814</name>
</gene>
<feature type="domain" description="F-box" evidence="2">
    <location>
        <begin position="81"/>
        <end position="121"/>
    </location>
</feature>
<dbReference type="InterPro" id="IPR001810">
    <property type="entry name" value="F-box_dom"/>
</dbReference>
<dbReference type="Pfam" id="PF00646">
    <property type="entry name" value="F-box"/>
    <property type="match status" value="1"/>
</dbReference>
<dbReference type="Gene3D" id="3.80.10.10">
    <property type="entry name" value="Ribonuclease Inhibitor"/>
    <property type="match status" value="1"/>
</dbReference>
<keyword evidence="4" id="KW-1185">Reference proteome</keyword>
<protein>
    <recommendedName>
        <fullName evidence="2">F-box domain-containing protein</fullName>
    </recommendedName>
</protein>
<evidence type="ECO:0000313" key="3">
    <source>
        <dbReference type="EMBL" id="GJN18636.1"/>
    </source>
</evidence>
<comment type="caution">
    <text evidence="3">The sequence shown here is derived from an EMBL/GenBank/DDBJ whole genome shotgun (WGS) entry which is preliminary data.</text>
</comment>
<reference evidence="3" key="1">
    <citation type="journal article" date="2018" name="DNA Res.">
        <title>Multiple hybrid de novo genome assembly of finger millet, an orphan allotetraploid crop.</title>
        <authorList>
            <person name="Hatakeyama M."/>
            <person name="Aluri S."/>
            <person name="Balachadran M.T."/>
            <person name="Sivarajan S.R."/>
            <person name="Patrignani A."/>
            <person name="Gruter S."/>
            <person name="Poveda L."/>
            <person name="Shimizu-Inatsugi R."/>
            <person name="Baeten J."/>
            <person name="Francoijs K.J."/>
            <person name="Nataraja K.N."/>
            <person name="Reddy Y.A.N."/>
            <person name="Phadnis S."/>
            <person name="Ravikumar R.L."/>
            <person name="Schlapbach R."/>
            <person name="Sreeman S.M."/>
            <person name="Shimizu K.K."/>
        </authorList>
    </citation>
    <scope>NUCLEOTIDE SEQUENCE</scope>
</reference>